<dbReference type="EMBL" id="JAGETZ010000028">
    <property type="protein sequence ID" value="MBO2013145.1"/>
    <property type="molecule type" value="Genomic_DNA"/>
</dbReference>
<accession>A0ABS3QPD6</accession>
<dbReference type="RefSeq" id="WP_208178884.1">
    <property type="nucleotide sequence ID" value="NZ_JAGETZ010000028.1"/>
</dbReference>
<evidence type="ECO:0000313" key="3">
    <source>
        <dbReference type="Proteomes" id="UP000664369"/>
    </source>
</evidence>
<comment type="caution">
    <text evidence="2">The sequence shown here is derived from an EMBL/GenBank/DDBJ whole genome shotgun (WGS) entry which is preliminary data.</text>
</comment>
<name>A0ABS3QPD6_9BACT</name>
<feature type="chain" id="PRO_5047408095" description="G-D-S-L family lipolytic protein" evidence="1">
    <location>
        <begin position="30"/>
        <end position="478"/>
    </location>
</feature>
<dbReference type="PROSITE" id="PS51257">
    <property type="entry name" value="PROKAR_LIPOPROTEIN"/>
    <property type="match status" value="1"/>
</dbReference>
<feature type="signal peptide" evidence="1">
    <location>
        <begin position="1"/>
        <end position="29"/>
    </location>
</feature>
<evidence type="ECO:0000313" key="2">
    <source>
        <dbReference type="EMBL" id="MBO2013145.1"/>
    </source>
</evidence>
<organism evidence="2 3">
    <name type="scientific">Hymenobacter negativus</name>
    <dbReference type="NCBI Taxonomy" id="2795026"/>
    <lineage>
        <taxon>Bacteria</taxon>
        <taxon>Pseudomonadati</taxon>
        <taxon>Bacteroidota</taxon>
        <taxon>Cytophagia</taxon>
        <taxon>Cytophagales</taxon>
        <taxon>Hymenobacteraceae</taxon>
        <taxon>Hymenobacter</taxon>
    </lineage>
</organism>
<protein>
    <recommendedName>
        <fullName evidence="4">G-D-S-L family lipolytic protein</fullName>
    </recommendedName>
</protein>
<proteinExistence type="predicted"/>
<dbReference type="Proteomes" id="UP000664369">
    <property type="component" value="Unassembled WGS sequence"/>
</dbReference>
<sequence>MKNFSLNLGRTAGFIAAATTLLLTACAPGQDTPTPVVNVNVSNYLAVGDTYTAGVSAGGLTRNSQEYSFPNQLARQFQSFSGGGTFTQPIIDGSGSGYLSFLDVSPIGYVRSRRVAGQAVRGTVVNSNSCIIPDTVRLLTRSTTAGTLPQNLGIPGLLLSQINTANLGNQSNATPGGTFNPYFERLLPAADNRTYLQVLTTASTSATFFTFFQGLDDLMPYIRSGGTCGSTPTTNFANTMKQNAKRVLDVLTAGGRQGVIAKLPNITTLPLLSLGQGDRLQARLQASFGDKTLLYIEDPLGIGPGQPISSDDYVLATTLPRIGQLTPVLVGSTTLMLPYGRDVRNPLRDADVLDATTEMNLLTAAVSNYNNNTGVAPAAPGLETLAKTYKLPIITTSTSESALNLNDFLFSQVDGIISVGGVQYSAEPVRGGFFSTDYYSLTPRGNGLLANAFITAINRAYRTNIPAIDVNTLPTIAQ</sequence>
<evidence type="ECO:0000256" key="1">
    <source>
        <dbReference type="SAM" id="SignalP"/>
    </source>
</evidence>
<gene>
    <name evidence="2" type="ORF">J4E00_29070</name>
</gene>
<keyword evidence="3" id="KW-1185">Reference proteome</keyword>
<keyword evidence="1" id="KW-0732">Signal</keyword>
<evidence type="ECO:0008006" key="4">
    <source>
        <dbReference type="Google" id="ProtNLM"/>
    </source>
</evidence>
<reference evidence="2 3" key="1">
    <citation type="submission" date="2021-03" db="EMBL/GenBank/DDBJ databases">
        <authorList>
            <person name="Kim M.K."/>
        </authorList>
    </citation>
    <scope>NUCLEOTIDE SEQUENCE [LARGE SCALE GENOMIC DNA]</scope>
    <source>
        <strain evidence="2 3">BT442</strain>
    </source>
</reference>